<sequence>MTRQMTEADWAAAMREQLRSLEAAYQRSQQGRKWLKKSRPAPEPQPSEPQPYLGPLFEAQHG</sequence>
<dbReference type="RefSeq" id="WP_380083410.1">
    <property type="nucleotide sequence ID" value="NZ_JBHSWD010000001.1"/>
</dbReference>
<protein>
    <submittedName>
        <fullName evidence="2">Uncharacterized protein</fullName>
    </submittedName>
</protein>
<organism evidence="2 3">
    <name type="scientific">Deinococcus lacus</name>
    <dbReference type="NCBI Taxonomy" id="392561"/>
    <lineage>
        <taxon>Bacteria</taxon>
        <taxon>Thermotogati</taxon>
        <taxon>Deinococcota</taxon>
        <taxon>Deinococci</taxon>
        <taxon>Deinococcales</taxon>
        <taxon>Deinococcaceae</taxon>
        <taxon>Deinococcus</taxon>
    </lineage>
</organism>
<dbReference type="Proteomes" id="UP001596297">
    <property type="component" value="Unassembled WGS sequence"/>
</dbReference>
<evidence type="ECO:0000313" key="3">
    <source>
        <dbReference type="Proteomes" id="UP001596297"/>
    </source>
</evidence>
<comment type="caution">
    <text evidence="2">The sequence shown here is derived from an EMBL/GenBank/DDBJ whole genome shotgun (WGS) entry which is preliminary data.</text>
</comment>
<accession>A0ABW1YGY5</accession>
<reference evidence="3" key="1">
    <citation type="journal article" date="2019" name="Int. J. Syst. Evol. Microbiol.">
        <title>The Global Catalogue of Microorganisms (GCM) 10K type strain sequencing project: providing services to taxonomists for standard genome sequencing and annotation.</title>
        <authorList>
            <consortium name="The Broad Institute Genomics Platform"/>
            <consortium name="The Broad Institute Genome Sequencing Center for Infectious Disease"/>
            <person name="Wu L."/>
            <person name="Ma J."/>
        </authorList>
    </citation>
    <scope>NUCLEOTIDE SEQUENCE [LARGE SCALE GENOMIC DNA]</scope>
    <source>
        <strain evidence="3">CGMCC 1.15772</strain>
    </source>
</reference>
<evidence type="ECO:0000313" key="2">
    <source>
        <dbReference type="EMBL" id="MFC6592385.1"/>
    </source>
</evidence>
<proteinExistence type="predicted"/>
<keyword evidence="3" id="KW-1185">Reference proteome</keyword>
<gene>
    <name evidence="2" type="ORF">ACFP81_10540</name>
</gene>
<feature type="region of interest" description="Disordered" evidence="1">
    <location>
        <begin position="29"/>
        <end position="62"/>
    </location>
</feature>
<evidence type="ECO:0000256" key="1">
    <source>
        <dbReference type="SAM" id="MobiDB-lite"/>
    </source>
</evidence>
<dbReference type="EMBL" id="JBHSWD010000001">
    <property type="protein sequence ID" value="MFC6592385.1"/>
    <property type="molecule type" value="Genomic_DNA"/>
</dbReference>
<name>A0ABW1YGY5_9DEIO</name>